<keyword evidence="5" id="KW-0805">Transcription regulation</keyword>
<keyword evidence="13" id="KW-1185">Reference proteome</keyword>
<dbReference type="OrthoDB" id="6597442at2759"/>
<dbReference type="Pfam" id="PF02892">
    <property type="entry name" value="zf-BED"/>
    <property type="match status" value="1"/>
</dbReference>
<evidence type="ECO:0000256" key="2">
    <source>
        <dbReference type="ARBA" id="ARBA00022723"/>
    </source>
</evidence>
<evidence type="ECO:0000256" key="8">
    <source>
        <dbReference type="ARBA" id="ARBA00023242"/>
    </source>
</evidence>
<evidence type="ECO:0000256" key="1">
    <source>
        <dbReference type="ARBA" id="ARBA00004123"/>
    </source>
</evidence>
<dbReference type="PROSITE" id="PS50808">
    <property type="entry name" value="ZF_BED"/>
    <property type="match status" value="1"/>
</dbReference>
<gene>
    <name evidence="12" type="ORF">AGLY_003294</name>
</gene>
<dbReference type="PANTHER" id="PTHR46481:SF10">
    <property type="entry name" value="ZINC FINGER BED DOMAIN-CONTAINING PROTEIN 39"/>
    <property type="match status" value="1"/>
</dbReference>
<keyword evidence="7" id="KW-0804">Transcription</keyword>
<dbReference type="EMBL" id="VYZN01000010">
    <property type="protein sequence ID" value="KAE9542433.1"/>
    <property type="molecule type" value="Genomic_DNA"/>
</dbReference>
<dbReference type="InterPro" id="IPR036236">
    <property type="entry name" value="Znf_C2H2_sf"/>
</dbReference>
<evidence type="ECO:0000256" key="7">
    <source>
        <dbReference type="ARBA" id="ARBA00023163"/>
    </source>
</evidence>
<dbReference type="GO" id="GO:0046983">
    <property type="term" value="F:protein dimerization activity"/>
    <property type="evidence" value="ECO:0007669"/>
    <property type="project" value="InterPro"/>
</dbReference>
<dbReference type="InterPro" id="IPR003656">
    <property type="entry name" value="Znf_BED"/>
</dbReference>
<dbReference type="GO" id="GO:0009791">
    <property type="term" value="P:post-embryonic development"/>
    <property type="evidence" value="ECO:0007669"/>
    <property type="project" value="UniProtKB-ARBA"/>
</dbReference>
<feature type="domain" description="BED-type" evidence="11">
    <location>
        <begin position="6"/>
        <end position="51"/>
    </location>
</feature>
<organism evidence="12 13">
    <name type="scientific">Aphis glycines</name>
    <name type="common">Soybean aphid</name>
    <dbReference type="NCBI Taxonomy" id="307491"/>
    <lineage>
        <taxon>Eukaryota</taxon>
        <taxon>Metazoa</taxon>
        <taxon>Ecdysozoa</taxon>
        <taxon>Arthropoda</taxon>
        <taxon>Hexapoda</taxon>
        <taxon>Insecta</taxon>
        <taxon>Pterygota</taxon>
        <taxon>Neoptera</taxon>
        <taxon>Paraneoptera</taxon>
        <taxon>Hemiptera</taxon>
        <taxon>Sternorrhyncha</taxon>
        <taxon>Aphidomorpha</taxon>
        <taxon>Aphidoidea</taxon>
        <taxon>Aphididae</taxon>
        <taxon>Aphidini</taxon>
        <taxon>Aphis</taxon>
        <taxon>Aphis</taxon>
    </lineage>
</organism>
<keyword evidence="3 9" id="KW-0863">Zinc-finger</keyword>
<dbReference type="InterPro" id="IPR008906">
    <property type="entry name" value="HATC_C_dom"/>
</dbReference>
<dbReference type="GO" id="GO:0005634">
    <property type="term" value="C:nucleus"/>
    <property type="evidence" value="ECO:0007669"/>
    <property type="project" value="UniProtKB-SubCell"/>
</dbReference>
<reference evidence="12 13" key="1">
    <citation type="submission" date="2019-08" db="EMBL/GenBank/DDBJ databases">
        <title>The genome of the soybean aphid Biotype 1, its phylome, world population structure and adaptation to the North American continent.</title>
        <authorList>
            <person name="Giordano R."/>
            <person name="Donthu R.K."/>
            <person name="Hernandez A.G."/>
            <person name="Wright C.L."/>
            <person name="Zimin A.V."/>
        </authorList>
    </citation>
    <scope>NUCLEOTIDE SEQUENCE [LARGE SCALE GENOMIC DNA]</scope>
    <source>
        <tissue evidence="12">Whole aphids</tissue>
    </source>
</reference>
<evidence type="ECO:0000313" key="13">
    <source>
        <dbReference type="Proteomes" id="UP000475862"/>
    </source>
</evidence>
<dbReference type="SMART" id="SM00614">
    <property type="entry name" value="ZnF_BED"/>
    <property type="match status" value="1"/>
</dbReference>
<accession>A0A6G0U0H1</accession>
<keyword evidence="2" id="KW-0479">Metal-binding</keyword>
<proteinExistence type="predicted"/>
<sequence length="603" mass="68609">MRPGSKQRSTVWEHFKKNVDKTTVSCQICKKDLKFYGNTTNLKEHLKRKHPTALIIPASTADDPDSELHSIESINNLSNFQSSSTNSNSQTESSTLNQTLTKRSRQLTLYGTTKNNELTVAENNEIDKCLVKMITADYQPLSIVENVGFLEFTKKIQPLYTPPSRKLLTTKLLPDQYNVIYLKLKYMLENVNDVSITTDMWTSDSTRSYITVTCHFIFNDCLYSPVLATEEVKESHTGENIASALSNIFNEWNISNKIVTIVSDNGANIKHAINDHLLKYHHPCVAHTLNLSVNESINQNTEFLRVLKICRAIVGHFKHSNLATEKLKEFQKQMGLPELKVKQDVCTRWNSSLNMIERLIQIKNPLSAAMSSLRRAPNCLTSNEWDIITDCAPILKPFESLTIELSGEKYPTLSLVIPLVRGLQYTVRKVRPETDADPKLKKTAFGLEDNANNSQQWLVDELTSIISINNGANDNNIENINETPASLTSTGSSYSLWDHFDQKVTEVRSVICPNVSATLMMRQYLELPHLPREKNSLDFWKQHKMILPELYKLQQKYLCIPATSVPSERVFSKAGLLTNDRRNRLSPKNLNYIIFLNSNLNLL</sequence>
<keyword evidence="4" id="KW-0862">Zinc</keyword>
<keyword evidence="8" id="KW-0539">Nucleus</keyword>
<protein>
    <recommendedName>
        <fullName evidence="11">BED-type domain-containing protein</fullName>
    </recommendedName>
</protein>
<evidence type="ECO:0000256" key="5">
    <source>
        <dbReference type="ARBA" id="ARBA00023015"/>
    </source>
</evidence>
<dbReference type="Proteomes" id="UP000475862">
    <property type="component" value="Unassembled WGS sequence"/>
</dbReference>
<comment type="subcellular location">
    <subcellularLocation>
        <location evidence="1">Nucleus</location>
    </subcellularLocation>
</comment>
<evidence type="ECO:0000256" key="3">
    <source>
        <dbReference type="ARBA" id="ARBA00022771"/>
    </source>
</evidence>
<dbReference type="PANTHER" id="PTHR46481">
    <property type="entry name" value="ZINC FINGER BED DOMAIN-CONTAINING PROTEIN 4"/>
    <property type="match status" value="1"/>
</dbReference>
<dbReference type="InterPro" id="IPR012337">
    <property type="entry name" value="RNaseH-like_sf"/>
</dbReference>
<name>A0A6G0U0H1_APHGL</name>
<dbReference type="Pfam" id="PF05699">
    <property type="entry name" value="Dimer_Tnp_hAT"/>
    <property type="match status" value="1"/>
</dbReference>
<evidence type="ECO:0000259" key="11">
    <source>
        <dbReference type="PROSITE" id="PS50808"/>
    </source>
</evidence>
<evidence type="ECO:0000313" key="12">
    <source>
        <dbReference type="EMBL" id="KAE9542433.1"/>
    </source>
</evidence>
<dbReference type="SUPFAM" id="SSF140996">
    <property type="entry name" value="Hermes dimerisation domain"/>
    <property type="match status" value="1"/>
</dbReference>
<dbReference type="GO" id="GO:0003677">
    <property type="term" value="F:DNA binding"/>
    <property type="evidence" value="ECO:0007669"/>
    <property type="project" value="UniProtKB-KW"/>
</dbReference>
<evidence type="ECO:0000256" key="9">
    <source>
        <dbReference type="PROSITE-ProRule" id="PRU00027"/>
    </source>
</evidence>
<comment type="caution">
    <text evidence="12">The sequence shown here is derived from an EMBL/GenBank/DDBJ whole genome shotgun (WGS) entry which is preliminary data.</text>
</comment>
<evidence type="ECO:0000256" key="10">
    <source>
        <dbReference type="SAM" id="MobiDB-lite"/>
    </source>
</evidence>
<keyword evidence="6" id="KW-0238">DNA-binding</keyword>
<dbReference type="AlphaFoldDB" id="A0A6G0U0H1"/>
<dbReference type="GO" id="GO:0008270">
    <property type="term" value="F:zinc ion binding"/>
    <property type="evidence" value="ECO:0007669"/>
    <property type="project" value="UniProtKB-KW"/>
</dbReference>
<dbReference type="SUPFAM" id="SSF53098">
    <property type="entry name" value="Ribonuclease H-like"/>
    <property type="match status" value="1"/>
</dbReference>
<feature type="region of interest" description="Disordered" evidence="10">
    <location>
        <begin position="79"/>
        <end position="99"/>
    </location>
</feature>
<dbReference type="SUPFAM" id="SSF57667">
    <property type="entry name" value="beta-beta-alpha zinc fingers"/>
    <property type="match status" value="1"/>
</dbReference>
<dbReference type="InterPro" id="IPR052035">
    <property type="entry name" value="ZnF_BED_domain_contain"/>
</dbReference>
<evidence type="ECO:0000256" key="6">
    <source>
        <dbReference type="ARBA" id="ARBA00023125"/>
    </source>
</evidence>
<evidence type="ECO:0000256" key="4">
    <source>
        <dbReference type="ARBA" id="ARBA00022833"/>
    </source>
</evidence>